<reference evidence="3 4" key="1">
    <citation type="submission" date="2020-04" db="EMBL/GenBank/DDBJ databases">
        <title>The Epidemiology and Molecular Characteristics of Linezolid-Resistant Staphylococcus capitis in Huashan Hospital, Shanghai.</title>
        <authorList>
            <person name="Ding L."/>
            <person name="Li P."/>
            <person name="Yang Y."/>
            <person name="Lin D."/>
            <person name="Xu X."/>
        </authorList>
    </citation>
    <scope>NUCLEOTIDE SEQUENCE [LARGE SCALE GENOMIC DNA]</scope>
    <source>
        <strain evidence="2 4">12-86</strain>
        <strain evidence="1 3">17-84</strain>
    </source>
</reference>
<proteinExistence type="predicted"/>
<gene>
    <name evidence="2" type="ORF">HHM13_11315</name>
    <name evidence="1" type="ORF">HHM24_11395</name>
</gene>
<comment type="caution">
    <text evidence="2">The sequence shown here is derived from an EMBL/GenBank/DDBJ whole genome shotgun (WGS) entry which is preliminary data.</text>
</comment>
<sequence length="133" mass="15398">MKALKISLTTVVVIILLLVGLLFGLKVYGDHHPNNKDVKSLNMANPLEPTKEYYVKTTKPMKHKPKQYEDVDNVYKTTGYDDKGNSKKILYTGMKKLKPNHYLKIKEKLNTVRSYDEVKKDEIPKKTMSKLEK</sequence>
<dbReference type="Gene3D" id="2.40.50.480">
    <property type="match status" value="1"/>
</dbReference>
<dbReference type="InterPro" id="IPR006542">
    <property type="entry name" value="DUF1093"/>
</dbReference>
<dbReference type="Pfam" id="PF06486">
    <property type="entry name" value="DUF1093"/>
    <property type="match status" value="1"/>
</dbReference>
<protein>
    <submittedName>
        <fullName evidence="2">YxeA family protein</fullName>
    </submittedName>
</protein>
<dbReference type="RefSeq" id="WP_030061372.1">
    <property type="nucleotide sequence ID" value="NZ_AP014956.1"/>
</dbReference>
<evidence type="ECO:0000313" key="3">
    <source>
        <dbReference type="Proteomes" id="UP000538955"/>
    </source>
</evidence>
<dbReference type="SUPFAM" id="SSF159121">
    <property type="entry name" value="BC4932-like"/>
    <property type="match status" value="1"/>
</dbReference>
<dbReference type="EMBL" id="JABBMI010000091">
    <property type="protein sequence ID" value="NMK55316.1"/>
    <property type="molecule type" value="Genomic_DNA"/>
</dbReference>
<organism evidence="2 4">
    <name type="scientific">Staphylococcus capitis</name>
    <dbReference type="NCBI Taxonomy" id="29388"/>
    <lineage>
        <taxon>Bacteria</taxon>
        <taxon>Bacillati</taxon>
        <taxon>Bacillota</taxon>
        <taxon>Bacilli</taxon>
        <taxon>Bacillales</taxon>
        <taxon>Staphylococcaceae</taxon>
        <taxon>Staphylococcus</taxon>
    </lineage>
</organism>
<name>A0A7X9WC39_STACP</name>
<evidence type="ECO:0000313" key="1">
    <source>
        <dbReference type="EMBL" id="NMK55316.1"/>
    </source>
</evidence>
<dbReference type="NCBIfam" id="TIGR01655">
    <property type="entry name" value="yxeA_fam"/>
    <property type="match status" value="1"/>
</dbReference>
<dbReference type="InterPro" id="IPR036166">
    <property type="entry name" value="YxeA-like_sf"/>
</dbReference>
<dbReference type="PANTHER" id="PTHR36433:SF2">
    <property type="entry name" value="YXEA FAMILY PROTEIN"/>
    <property type="match status" value="1"/>
</dbReference>
<dbReference type="AlphaFoldDB" id="A0A7X9WC39"/>
<dbReference type="Proteomes" id="UP000550736">
    <property type="component" value="Unassembled WGS sequence"/>
</dbReference>
<accession>A0A7X9WC39</accession>
<dbReference type="PANTHER" id="PTHR36433">
    <property type="entry name" value="HYPOTHETICAL CYTOSOLIC PROTEIN"/>
    <property type="match status" value="1"/>
</dbReference>
<evidence type="ECO:0000313" key="2">
    <source>
        <dbReference type="EMBL" id="NMK98645.1"/>
    </source>
</evidence>
<dbReference type="Proteomes" id="UP000538955">
    <property type="component" value="Unassembled WGS sequence"/>
</dbReference>
<evidence type="ECO:0000313" key="4">
    <source>
        <dbReference type="Proteomes" id="UP000550736"/>
    </source>
</evidence>
<keyword evidence="3" id="KW-1185">Reference proteome</keyword>
<dbReference type="EMBL" id="JABBLX010000055">
    <property type="protein sequence ID" value="NMK98645.1"/>
    <property type="molecule type" value="Genomic_DNA"/>
</dbReference>